<comment type="subcellular location">
    <subcellularLocation>
        <location evidence="5">Cell membrane</location>
        <topology evidence="5">Multi-pass membrane protein</topology>
    </subcellularLocation>
</comment>
<dbReference type="RefSeq" id="WP_160722704.1">
    <property type="nucleotide sequence ID" value="NZ_SUMG01000019.1"/>
</dbReference>
<evidence type="ECO:0000313" key="7">
    <source>
        <dbReference type="EMBL" id="NBG89239.1"/>
    </source>
</evidence>
<keyword evidence="4 5" id="KW-0472">Membrane</keyword>
<sequence length="928" mass="107550">MKKYGKSIVIWIIGIMVILGLFLSEIINWITSFQWFGDLGYEEVFLKEFITKAQIFLPVFLLFIGIYTVYVLFLKKNYYKSFVIYDNGFSERRVNQILGIPIIFSSVMVGLNTANNLWFEILVFFNRVPYGLRDPIFDNDLGFYLFQLPLYNQIISSLFGIILGLIMLTVIFYGLMFFLRKPTLYAAKEDLNFRSSFMTKFLKLTLKQITVVSTMIFVLLAVLFYFRSFDILKSSEGLIYGAGYTDINVRLPVIRVQMVASLVAAALISYGYHKKKLKVALAGPILILLIGMVGGLIGSAVQQFSVTPNELNRELPYIEHNIAFTQQAYGIDSIEQQEFSAENNLTLSDIQNNPGTIENIRIHDHRPTLETYNQIQAIRLYYRFVDVDIDRYEIEGEYTQVFLGPRELDLERLGENARASWINRHLRFTHGNGAVVSPVNQVTSEGQPEMVVGNIPPSTDTDVTIDRPEIYFGELTDHYIIVNTEEEFEVDTTDLEDEELEEEDLDNFEGIYEGSAGIDLTFGNRFLYAMKNRSMEILLNDEIREGSKIVYDRNIMDRVQKIAPFIQYDEDPYMVINEGRLYWIIDGYTTSEDYPYATPYLENGHNYIRNSVKVVVDAYNGDVSYYISDMEDPIIKTYESIYPVLFDSMEEMESGLRDHVRYPHEYFDLQTEIYRTYHMTEPSVFYDQGDLWNIAEERYRGGVQDVESHYMILRLPEEEQEEFILSRMYTPKDLRNMTAMLVARNDGEHYGELVLYDLPRDRNIYGPMQIENRIDQRSDISESFSLWDQGGSTVIRGNLMVIPIENSILYVEPIYLAAEGEDSIPEVKKVIVAYGDQVEMHPTLEEGLNALFADRLGEMEEELEEAMEEEASEEVLEEFSNIQELIQQANDTLDEANEALREGNWQEYGDLMEELEEILREMGQRDLL</sequence>
<name>A0AA43XMY3_9CLOT</name>
<dbReference type="AlphaFoldDB" id="A0AA43XMY3"/>
<evidence type="ECO:0000313" key="8">
    <source>
        <dbReference type="Proteomes" id="UP000449710"/>
    </source>
</evidence>
<evidence type="ECO:0000256" key="5">
    <source>
        <dbReference type="HAMAP-Rule" id="MF_01600"/>
    </source>
</evidence>
<feature type="transmembrane region" description="Helical" evidence="5">
    <location>
        <begin position="154"/>
        <end position="179"/>
    </location>
</feature>
<dbReference type="GO" id="GO:0005576">
    <property type="term" value="C:extracellular region"/>
    <property type="evidence" value="ECO:0007669"/>
    <property type="project" value="TreeGrafter"/>
</dbReference>
<evidence type="ECO:0000256" key="2">
    <source>
        <dbReference type="ARBA" id="ARBA00022692"/>
    </source>
</evidence>
<dbReference type="Proteomes" id="UP000449710">
    <property type="component" value="Unassembled WGS sequence"/>
</dbReference>
<feature type="transmembrane region" description="Helical" evidence="5">
    <location>
        <begin position="254"/>
        <end position="272"/>
    </location>
</feature>
<keyword evidence="3 5" id="KW-1133">Transmembrane helix</keyword>
<feature type="transmembrane region" description="Helical" evidence="5">
    <location>
        <begin position="204"/>
        <end position="226"/>
    </location>
</feature>
<dbReference type="InterPro" id="IPR005372">
    <property type="entry name" value="UPF0182"/>
</dbReference>
<keyword evidence="6" id="KW-0175">Coiled coil</keyword>
<feature type="coiled-coil region" evidence="6">
    <location>
        <begin position="849"/>
        <end position="906"/>
    </location>
</feature>
<keyword evidence="8" id="KW-1185">Reference proteome</keyword>
<evidence type="ECO:0000256" key="3">
    <source>
        <dbReference type="ARBA" id="ARBA00022989"/>
    </source>
</evidence>
<feature type="transmembrane region" description="Helical" evidence="5">
    <location>
        <begin position="94"/>
        <end position="114"/>
    </location>
</feature>
<evidence type="ECO:0000256" key="1">
    <source>
        <dbReference type="ARBA" id="ARBA00022475"/>
    </source>
</evidence>
<feature type="transmembrane region" description="Helical" evidence="5">
    <location>
        <begin position="55"/>
        <end position="73"/>
    </location>
</feature>
<proteinExistence type="inferred from homology"/>
<gene>
    <name evidence="7" type="ORF">ISALK_12130</name>
</gene>
<dbReference type="Pfam" id="PF03699">
    <property type="entry name" value="UPF0182"/>
    <property type="match status" value="1"/>
</dbReference>
<reference evidence="7 8" key="1">
    <citation type="submission" date="2019-04" db="EMBL/GenBank/DDBJ databases">
        <title>Isachenkonia alkalipeptolytica gen. nov. sp. nov. a new anaerobic, alkiliphilic organothrophic bacterium capable to reduce synthesized ferrihydrite isolated from a soda lake.</title>
        <authorList>
            <person name="Toshchakov S.V."/>
            <person name="Zavarzina D.G."/>
            <person name="Zhilina T.N."/>
            <person name="Kostrikina N.A."/>
            <person name="Kublanov I.V."/>
        </authorList>
    </citation>
    <scope>NUCLEOTIDE SEQUENCE [LARGE SCALE GENOMIC DNA]</scope>
    <source>
        <strain evidence="7 8">Z-1701</strain>
    </source>
</reference>
<comment type="caution">
    <text evidence="7">The sequence shown here is derived from an EMBL/GenBank/DDBJ whole genome shotgun (WGS) entry which is preliminary data.</text>
</comment>
<protein>
    <recommendedName>
        <fullName evidence="5">UPF0182 protein ISALK_12130</fullName>
    </recommendedName>
</protein>
<dbReference type="PANTHER" id="PTHR39344:SF1">
    <property type="entry name" value="UPF0182 PROTEIN SLL1060"/>
    <property type="match status" value="1"/>
</dbReference>
<dbReference type="EMBL" id="SUMG01000019">
    <property type="protein sequence ID" value="NBG89239.1"/>
    <property type="molecule type" value="Genomic_DNA"/>
</dbReference>
<accession>A0AA43XMY3</accession>
<feature type="transmembrane region" description="Helical" evidence="5">
    <location>
        <begin position="279"/>
        <end position="301"/>
    </location>
</feature>
<organism evidence="7 8">
    <name type="scientific">Isachenkonia alkalipeptolytica</name>
    <dbReference type="NCBI Taxonomy" id="2565777"/>
    <lineage>
        <taxon>Bacteria</taxon>
        <taxon>Bacillati</taxon>
        <taxon>Bacillota</taxon>
        <taxon>Clostridia</taxon>
        <taxon>Eubacteriales</taxon>
        <taxon>Clostridiaceae</taxon>
        <taxon>Isachenkonia</taxon>
    </lineage>
</organism>
<dbReference type="HAMAP" id="MF_01600">
    <property type="entry name" value="UPF0182"/>
    <property type="match status" value="1"/>
</dbReference>
<feature type="transmembrane region" description="Helical" evidence="5">
    <location>
        <begin position="9"/>
        <end position="35"/>
    </location>
</feature>
<comment type="similarity">
    <text evidence="5">Belongs to the UPF0182 family.</text>
</comment>
<evidence type="ECO:0000256" key="4">
    <source>
        <dbReference type="ARBA" id="ARBA00023136"/>
    </source>
</evidence>
<dbReference type="PANTHER" id="PTHR39344">
    <property type="entry name" value="UPF0182 PROTEIN SLL1060"/>
    <property type="match status" value="1"/>
</dbReference>
<keyword evidence="1 5" id="KW-1003">Cell membrane</keyword>
<evidence type="ECO:0000256" key="6">
    <source>
        <dbReference type="SAM" id="Coils"/>
    </source>
</evidence>
<dbReference type="GO" id="GO:0005886">
    <property type="term" value="C:plasma membrane"/>
    <property type="evidence" value="ECO:0007669"/>
    <property type="project" value="UniProtKB-SubCell"/>
</dbReference>
<keyword evidence="2 5" id="KW-0812">Transmembrane</keyword>